<name>A0A426ZXS1_ENSVE</name>
<accession>A0A426ZXS1</accession>
<protein>
    <submittedName>
        <fullName evidence="1">Uncharacterized protein</fullName>
    </submittedName>
</protein>
<comment type="caution">
    <text evidence="1">The sequence shown here is derived from an EMBL/GenBank/DDBJ whole genome shotgun (WGS) entry which is preliminary data.</text>
</comment>
<evidence type="ECO:0000313" key="1">
    <source>
        <dbReference type="EMBL" id="RRT68742.1"/>
    </source>
</evidence>
<dbReference type="Proteomes" id="UP000287651">
    <property type="component" value="Unassembled WGS sequence"/>
</dbReference>
<organism evidence="1 2">
    <name type="scientific">Ensete ventricosum</name>
    <name type="common">Abyssinian banana</name>
    <name type="synonym">Musa ensete</name>
    <dbReference type="NCBI Taxonomy" id="4639"/>
    <lineage>
        <taxon>Eukaryota</taxon>
        <taxon>Viridiplantae</taxon>
        <taxon>Streptophyta</taxon>
        <taxon>Embryophyta</taxon>
        <taxon>Tracheophyta</taxon>
        <taxon>Spermatophyta</taxon>
        <taxon>Magnoliopsida</taxon>
        <taxon>Liliopsida</taxon>
        <taxon>Zingiberales</taxon>
        <taxon>Musaceae</taxon>
        <taxon>Ensete</taxon>
    </lineage>
</organism>
<dbReference type="EMBL" id="AMZH03004599">
    <property type="protein sequence ID" value="RRT68742.1"/>
    <property type="molecule type" value="Genomic_DNA"/>
</dbReference>
<dbReference type="AlphaFoldDB" id="A0A426ZXS1"/>
<evidence type="ECO:0000313" key="2">
    <source>
        <dbReference type="Proteomes" id="UP000287651"/>
    </source>
</evidence>
<reference evidence="1 2" key="1">
    <citation type="journal article" date="2014" name="Agronomy (Basel)">
        <title>A Draft Genome Sequence for Ensete ventricosum, the Drought-Tolerant Tree Against Hunger.</title>
        <authorList>
            <person name="Harrison J."/>
            <person name="Moore K.A."/>
            <person name="Paszkiewicz K."/>
            <person name="Jones T."/>
            <person name="Grant M."/>
            <person name="Ambacheew D."/>
            <person name="Muzemil S."/>
            <person name="Studholme D.J."/>
        </authorList>
    </citation>
    <scope>NUCLEOTIDE SEQUENCE [LARGE SCALE GENOMIC DNA]</scope>
</reference>
<gene>
    <name evidence="1" type="ORF">B296_00015239</name>
</gene>
<sequence>MLHMSIPLPCSSGSSAACNSPLVLPSMGILNLPTLIEPNNMNDFFLFTVSRRRLYVTYYT</sequence>
<proteinExistence type="predicted"/>